<reference evidence="6" key="1">
    <citation type="submission" date="2016-10" db="EMBL/GenBank/DDBJ databases">
        <authorList>
            <person name="Varghese N."/>
            <person name="Submissions S."/>
        </authorList>
    </citation>
    <scope>NUCLEOTIDE SEQUENCE [LARGE SCALE GENOMIC DNA]</scope>
    <source>
        <strain evidence="6">S7</strain>
    </source>
</reference>
<evidence type="ECO:0000256" key="2">
    <source>
        <dbReference type="ARBA" id="ARBA00022801"/>
    </source>
</evidence>
<evidence type="ECO:0000256" key="1">
    <source>
        <dbReference type="ARBA" id="ARBA00010515"/>
    </source>
</evidence>
<proteinExistence type="inferred from homology"/>
<dbReference type="PANTHER" id="PTHR48081:SF8">
    <property type="entry name" value="ALPHA_BETA HYDROLASE FOLD-3 DOMAIN-CONTAINING PROTEIN-RELATED"/>
    <property type="match status" value="1"/>
</dbReference>
<dbReference type="AlphaFoldDB" id="A0A1I5QDH0"/>
<dbReference type="Pfam" id="PF07859">
    <property type="entry name" value="Abhydrolase_3"/>
    <property type="match status" value="1"/>
</dbReference>
<evidence type="ECO:0000259" key="4">
    <source>
        <dbReference type="Pfam" id="PF07859"/>
    </source>
</evidence>
<dbReference type="Proteomes" id="UP000198892">
    <property type="component" value="Unassembled WGS sequence"/>
</dbReference>
<dbReference type="InterPro" id="IPR050300">
    <property type="entry name" value="GDXG_lipolytic_enzyme"/>
</dbReference>
<dbReference type="InterPro" id="IPR033140">
    <property type="entry name" value="Lipase_GDXG_put_SER_AS"/>
</dbReference>
<evidence type="ECO:0000313" key="5">
    <source>
        <dbReference type="EMBL" id="SFP44322.1"/>
    </source>
</evidence>
<evidence type="ECO:0000313" key="6">
    <source>
        <dbReference type="Proteomes" id="UP000198892"/>
    </source>
</evidence>
<dbReference type="STRING" id="1884432.SAMN05518683_105116"/>
<dbReference type="EMBL" id="FOXD01000005">
    <property type="protein sequence ID" value="SFP44322.1"/>
    <property type="molecule type" value="Genomic_DNA"/>
</dbReference>
<dbReference type="Gene3D" id="3.40.50.1820">
    <property type="entry name" value="alpha/beta hydrolase"/>
    <property type="match status" value="1"/>
</dbReference>
<keyword evidence="6" id="KW-1185">Reference proteome</keyword>
<feature type="active site" evidence="3">
    <location>
        <position position="197"/>
    </location>
</feature>
<dbReference type="InterPro" id="IPR029058">
    <property type="entry name" value="AB_hydrolase_fold"/>
</dbReference>
<sequence length="400" mass="44329">MLLLEEGTIAMWKKGVKTAVILILCFAVITVWSVEKWSQTVQGDLPSKTAVILHAINHNLVSLDTNITVPDFLTPDRSKEDGVTMERHDTTITTGGKNTEIPVRVYSYSDTENAPVIVYYHGGAFLKGYGSLDTHENVIRSLAARTGAVVISPAYRVAPEYEYPAAVKDSYNTLQWARRHAEQYGGNPDKIAVAGDSAGGNLAAVTAMKARDENGPDLFAQLLFYPLTTFRDVNFDSRTTYDSGYFLLSRQVMQKAREAYTPKQRMWDNPYTSPLHAQNVSNLPPAYIVTSEFDPLRDEGEKYGRKLHEAGIPVQTTRYQGAMHGFVSFFQIMKRGDHALAQSAAFLERASSGTIEDPDTYTVSKYDGPSGLTWLQNEAEALAIGAFLVGKSVYDRVMNK</sequence>
<dbReference type="PANTHER" id="PTHR48081">
    <property type="entry name" value="AB HYDROLASE SUPERFAMILY PROTEIN C4A8.06C"/>
    <property type="match status" value="1"/>
</dbReference>
<protein>
    <submittedName>
        <fullName evidence="5">Acetyl esterase</fullName>
    </submittedName>
</protein>
<name>A0A1I5QDH0_9BACI</name>
<dbReference type="InterPro" id="IPR013094">
    <property type="entry name" value="AB_hydrolase_3"/>
</dbReference>
<gene>
    <name evidence="5" type="ORF">SAMN05518683_105116</name>
</gene>
<dbReference type="RefSeq" id="WP_244504251.1">
    <property type="nucleotide sequence ID" value="NZ_FOXD01000005.1"/>
</dbReference>
<dbReference type="PROSITE" id="PS01174">
    <property type="entry name" value="LIPASE_GDXG_SER"/>
    <property type="match status" value="1"/>
</dbReference>
<dbReference type="GO" id="GO:0016787">
    <property type="term" value="F:hydrolase activity"/>
    <property type="evidence" value="ECO:0007669"/>
    <property type="project" value="UniProtKB-KW"/>
</dbReference>
<dbReference type="SUPFAM" id="SSF53474">
    <property type="entry name" value="alpha/beta-Hydrolases"/>
    <property type="match status" value="1"/>
</dbReference>
<keyword evidence="2" id="KW-0378">Hydrolase</keyword>
<evidence type="ECO:0000256" key="3">
    <source>
        <dbReference type="PROSITE-ProRule" id="PRU10038"/>
    </source>
</evidence>
<feature type="domain" description="Alpha/beta hydrolase fold-3" evidence="4">
    <location>
        <begin position="117"/>
        <end position="327"/>
    </location>
</feature>
<accession>A0A1I5QDH0</accession>
<comment type="similarity">
    <text evidence="1">Belongs to the 'GDXG' lipolytic enzyme family.</text>
</comment>
<organism evidence="5 6">
    <name type="scientific">Salibacterium halotolerans</name>
    <dbReference type="NCBI Taxonomy" id="1884432"/>
    <lineage>
        <taxon>Bacteria</taxon>
        <taxon>Bacillati</taxon>
        <taxon>Bacillota</taxon>
        <taxon>Bacilli</taxon>
        <taxon>Bacillales</taxon>
        <taxon>Bacillaceae</taxon>
    </lineage>
</organism>